<proteinExistence type="inferred from homology"/>
<evidence type="ECO:0000256" key="3">
    <source>
        <dbReference type="ARBA" id="ARBA00022741"/>
    </source>
</evidence>
<protein>
    <recommendedName>
        <fullName evidence="5">ATPase AAA-type core domain-containing protein</fullName>
    </recommendedName>
</protein>
<keyword evidence="3" id="KW-0547">Nucleotide-binding</keyword>
<evidence type="ECO:0000313" key="7">
    <source>
        <dbReference type="Proteomes" id="UP001177023"/>
    </source>
</evidence>
<dbReference type="GO" id="GO:0006261">
    <property type="term" value="P:DNA-templated DNA replication"/>
    <property type="evidence" value="ECO:0007669"/>
    <property type="project" value="TreeGrafter"/>
</dbReference>
<accession>A0AA36CZK8</accession>
<dbReference type="InterPro" id="IPR050238">
    <property type="entry name" value="DNA_Rep/Repair_Clamp_Loader"/>
</dbReference>
<dbReference type="SUPFAM" id="SSF52540">
    <property type="entry name" value="P-loop containing nucleoside triphosphate hydrolases"/>
    <property type="match status" value="1"/>
</dbReference>
<dbReference type="InterPro" id="IPR027417">
    <property type="entry name" value="P-loop_NTPase"/>
</dbReference>
<reference evidence="6" key="1">
    <citation type="submission" date="2023-06" db="EMBL/GenBank/DDBJ databases">
        <authorList>
            <person name="Delattre M."/>
        </authorList>
    </citation>
    <scope>NUCLEOTIDE SEQUENCE</scope>
    <source>
        <strain evidence="6">AF72</strain>
    </source>
</reference>
<evidence type="ECO:0000259" key="5">
    <source>
        <dbReference type="Pfam" id="PF00004"/>
    </source>
</evidence>
<dbReference type="GO" id="GO:0016887">
    <property type="term" value="F:ATP hydrolysis activity"/>
    <property type="evidence" value="ECO:0007669"/>
    <property type="project" value="InterPro"/>
</dbReference>
<sequence length="135" mass="15450">MPWYEKYQPTKLDDLVSHDNIVKSMRRCIKSRRMPNMIFYGPPGAGKTSTILSMAQEVYTAKHVSAFVLELNASEERGIETIRQRVHPFAATKSLHGDMKKIIILDEADGMTKDAQNALKRMIEKYSRNVSFCIL</sequence>
<dbReference type="GO" id="GO:0003689">
    <property type="term" value="F:DNA clamp loader activity"/>
    <property type="evidence" value="ECO:0007669"/>
    <property type="project" value="TreeGrafter"/>
</dbReference>
<dbReference type="PANTHER" id="PTHR11669:SF20">
    <property type="entry name" value="REPLICATION FACTOR C SUBUNIT 4"/>
    <property type="match status" value="1"/>
</dbReference>
<organism evidence="6 7">
    <name type="scientific">Mesorhabditis spiculigera</name>
    <dbReference type="NCBI Taxonomy" id="96644"/>
    <lineage>
        <taxon>Eukaryota</taxon>
        <taxon>Metazoa</taxon>
        <taxon>Ecdysozoa</taxon>
        <taxon>Nematoda</taxon>
        <taxon>Chromadorea</taxon>
        <taxon>Rhabditida</taxon>
        <taxon>Rhabditina</taxon>
        <taxon>Rhabditomorpha</taxon>
        <taxon>Rhabditoidea</taxon>
        <taxon>Rhabditidae</taxon>
        <taxon>Mesorhabditinae</taxon>
        <taxon>Mesorhabditis</taxon>
    </lineage>
</organism>
<comment type="similarity">
    <text evidence="1">Belongs to the activator 1 small subunits family.</text>
</comment>
<evidence type="ECO:0000256" key="4">
    <source>
        <dbReference type="ARBA" id="ARBA00022840"/>
    </source>
</evidence>
<dbReference type="PANTHER" id="PTHR11669">
    <property type="entry name" value="REPLICATION FACTOR C / DNA POLYMERASE III GAMMA-TAU SUBUNIT"/>
    <property type="match status" value="1"/>
</dbReference>
<dbReference type="Pfam" id="PF00004">
    <property type="entry name" value="AAA"/>
    <property type="match status" value="1"/>
</dbReference>
<dbReference type="Proteomes" id="UP001177023">
    <property type="component" value="Unassembled WGS sequence"/>
</dbReference>
<dbReference type="GO" id="GO:0005663">
    <property type="term" value="C:DNA replication factor C complex"/>
    <property type="evidence" value="ECO:0007669"/>
    <property type="project" value="TreeGrafter"/>
</dbReference>
<keyword evidence="2" id="KW-0235">DNA replication</keyword>
<gene>
    <name evidence="6" type="ORF">MSPICULIGERA_LOCUS16136</name>
</gene>
<dbReference type="GO" id="GO:0005524">
    <property type="term" value="F:ATP binding"/>
    <property type="evidence" value="ECO:0007669"/>
    <property type="project" value="UniProtKB-KW"/>
</dbReference>
<dbReference type="AlphaFoldDB" id="A0AA36CZK8"/>
<evidence type="ECO:0000313" key="6">
    <source>
        <dbReference type="EMBL" id="CAJ0577871.1"/>
    </source>
</evidence>
<comment type="caution">
    <text evidence="6">The sequence shown here is derived from an EMBL/GenBank/DDBJ whole genome shotgun (WGS) entry which is preliminary data.</text>
</comment>
<evidence type="ECO:0000256" key="2">
    <source>
        <dbReference type="ARBA" id="ARBA00022705"/>
    </source>
</evidence>
<name>A0AA36CZK8_9BILA</name>
<keyword evidence="4" id="KW-0067">ATP-binding</keyword>
<evidence type="ECO:0000256" key="1">
    <source>
        <dbReference type="ARBA" id="ARBA00005378"/>
    </source>
</evidence>
<feature type="non-terminal residue" evidence="6">
    <location>
        <position position="1"/>
    </location>
</feature>
<keyword evidence="7" id="KW-1185">Reference proteome</keyword>
<dbReference type="InterPro" id="IPR003959">
    <property type="entry name" value="ATPase_AAA_core"/>
</dbReference>
<dbReference type="CDD" id="cd00009">
    <property type="entry name" value="AAA"/>
    <property type="match status" value="1"/>
</dbReference>
<dbReference type="Gene3D" id="3.40.50.300">
    <property type="entry name" value="P-loop containing nucleotide triphosphate hydrolases"/>
    <property type="match status" value="1"/>
</dbReference>
<dbReference type="GO" id="GO:0006281">
    <property type="term" value="P:DNA repair"/>
    <property type="evidence" value="ECO:0007669"/>
    <property type="project" value="TreeGrafter"/>
</dbReference>
<dbReference type="GO" id="GO:0005634">
    <property type="term" value="C:nucleus"/>
    <property type="evidence" value="ECO:0007669"/>
    <property type="project" value="TreeGrafter"/>
</dbReference>
<dbReference type="EMBL" id="CATQJA010002652">
    <property type="protein sequence ID" value="CAJ0577871.1"/>
    <property type="molecule type" value="Genomic_DNA"/>
</dbReference>
<feature type="domain" description="ATPase AAA-type core" evidence="5">
    <location>
        <begin position="37"/>
        <end position="129"/>
    </location>
</feature>